<dbReference type="GO" id="GO:0006508">
    <property type="term" value="P:proteolysis"/>
    <property type="evidence" value="ECO:0007669"/>
    <property type="project" value="UniProtKB-KW"/>
</dbReference>
<keyword evidence="9" id="KW-0645">Protease</keyword>
<evidence type="ECO:0000256" key="6">
    <source>
        <dbReference type="ARBA" id="ARBA00023136"/>
    </source>
</evidence>
<comment type="caution">
    <text evidence="9">The sequence shown here is derived from an EMBL/GenBank/DDBJ whole genome shotgun (WGS) entry which is preliminary data.</text>
</comment>
<evidence type="ECO:0000256" key="3">
    <source>
        <dbReference type="ARBA" id="ARBA00022519"/>
    </source>
</evidence>
<evidence type="ECO:0000259" key="8">
    <source>
        <dbReference type="Pfam" id="PF01694"/>
    </source>
</evidence>
<dbReference type="GO" id="GO:0004252">
    <property type="term" value="F:serine-type endopeptidase activity"/>
    <property type="evidence" value="ECO:0007669"/>
    <property type="project" value="InterPro"/>
</dbReference>
<dbReference type="InterPro" id="IPR022764">
    <property type="entry name" value="Peptidase_S54_rhomboid_dom"/>
</dbReference>
<dbReference type="Pfam" id="PF01694">
    <property type="entry name" value="Rhomboid"/>
    <property type="match status" value="1"/>
</dbReference>
<dbReference type="Proteomes" id="UP000606463">
    <property type="component" value="Unassembled WGS sequence"/>
</dbReference>
<dbReference type="SMART" id="SM01160">
    <property type="entry name" value="DUF1751"/>
    <property type="match status" value="1"/>
</dbReference>
<feature type="transmembrane region" description="Helical" evidence="7">
    <location>
        <begin position="122"/>
        <end position="142"/>
    </location>
</feature>
<name>A0A9D0YPP7_AQUAO</name>
<keyword evidence="6 7" id="KW-0472">Membrane</keyword>
<feature type="transmembrane region" description="Helical" evidence="7">
    <location>
        <begin position="94"/>
        <end position="116"/>
    </location>
</feature>
<keyword evidence="3" id="KW-0997">Cell inner membrane</keyword>
<feature type="transmembrane region" description="Helical" evidence="7">
    <location>
        <begin position="12"/>
        <end position="30"/>
    </location>
</feature>
<keyword evidence="4 7" id="KW-0812">Transmembrane</keyword>
<evidence type="ECO:0000256" key="4">
    <source>
        <dbReference type="ARBA" id="ARBA00022692"/>
    </source>
</evidence>
<dbReference type="Gene3D" id="1.20.1540.10">
    <property type="entry name" value="Rhomboid-like"/>
    <property type="match status" value="1"/>
</dbReference>
<evidence type="ECO:0000256" key="2">
    <source>
        <dbReference type="ARBA" id="ARBA00022475"/>
    </source>
</evidence>
<feature type="transmembrane region" description="Helical" evidence="7">
    <location>
        <begin position="60"/>
        <end position="82"/>
    </location>
</feature>
<sequence length="218" mass="24508">MIPIRDLNPSSSFAFVNLLIILLCIAVWIYEITLPPYALDEFIYQYGFVPAEFWQRPWTLFTHMFLHGGWFHIIGNMLYLWVFGDNVEDRFGHLTYFVFYVISGIGAALLQASIAFAVGNPFIPLIGASGAISGVLGAYMYLFPTAKIFGFIPLGIFLVPVEWPAIVFIGLWFLYQIINGLLFLPFTAMGGVAWFAHIGGFLVGILLAKLLPKRGYYS</sequence>
<feature type="transmembrane region" description="Helical" evidence="7">
    <location>
        <begin position="154"/>
        <end position="175"/>
    </location>
</feature>
<dbReference type="PANTHER" id="PTHR43066:SF26">
    <property type="entry name" value="RHOMBOID PROTEASE GLPG"/>
    <property type="match status" value="1"/>
</dbReference>
<comment type="subcellular location">
    <subcellularLocation>
        <location evidence="1">Membrane</location>
        <topology evidence="1">Multi-pass membrane protein</topology>
    </subcellularLocation>
</comment>
<evidence type="ECO:0000313" key="9">
    <source>
        <dbReference type="EMBL" id="HIP98354.1"/>
    </source>
</evidence>
<organism evidence="9 10">
    <name type="scientific">Aquifex aeolicus</name>
    <dbReference type="NCBI Taxonomy" id="63363"/>
    <lineage>
        <taxon>Bacteria</taxon>
        <taxon>Pseudomonadati</taxon>
        <taxon>Aquificota</taxon>
        <taxon>Aquificia</taxon>
        <taxon>Aquificales</taxon>
        <taxon>Aquificaceae</taxon>
        <taxon>Aquifex</taxon>
    </lineage>
</organism>
<accession>A0A9D0YPP7</accession>
<evidence type="ECO:0000256" key="5">
    <source>
        <dbReference type="ARBA" id="ARBA00022989"/>
    </source>
</evidence>
<dbReference type="AlphaFoldDB" id="A0A9D0YPP7"/>
<dbReference type="FunFam" id="1.20.1540.10:FF:000027">
    <property type="entry name" value="Rhomboid family intramembrane serine protease"/>
    <property type="match status" value="1"/>
</dbReference>
<dbReference type="GO" id="GO:0016020">
    <property type="term" value="C:membrane"/>
    <property type="evidence" value="ECO:0007669"/>
    <property type="project" value="UniProtKB-SubCell"/>
</dbReference>
<keyword evidence="2" id="KW-1003">Cell membrane</keyword>
<evidence type="ECO:0000256" key="1">
    <source>
        <dbReference type="ARBA" id="ARBA00004141"/>
    </source>
</evidence>
<keyword evidence="9" id="KW-0378">Hydrolase</keyword>
<gene>
    <name evidence="9" type="ORF">EYH37_03175</name>
</gene>
<reference evidence="9" key="1">
    <citation type="journal article" date="2020" name="ISME J.">
        <title>Gammaproteobacteria mediating utilization of methyl-, sulfur- and petroleum organic compounds in deep ocean hydrothermal plumes.</title>
        <authorList>
            <person name="Zhou Z."/>
            <person name="Liu Y."/>
            <person name="Pan J."/>
            <person name="Cron B.R."/>
            <person name="Toner B.M."/>
            <person name="Anantharaman K."/>
            <person name="Breier J.A."/>
            <person name="Dick G.J."/>
            <person name="Li M."/>
        </authorList>
    </citation>
    <scope>NUCLEOTIDE SEQUENCE</scope>
    <source>
        <strain evidence="9">SZUA-1501</strain>
    </source>
</reference>
<dbReference type="InterPro" id="IPR035952">
    <property type="entry name" value="Rhomboid-like_sf"/>
</dbReference>
<evidence type="ECO:0000256" key="7">
    <source>
        <dbReference type="SAM" id="Phobius"/>
    </source>
</evidence>
<proteinExistence type="predicted"/>
<evidence type="ECO:0000313" key="10">
    <source>
        <dbReference type="Proteomes" id="UP000606463"/>
    </source>
</evidence>
<dbReference type="PANTHER" id="PTHR43066">
    <property type="entry name" value="RHOMBOID-RELATED PROTEIN"/>
    <property type="match status" value="1"/>
</dbReference>
<feature type="transmembrane region" description="Helical" evidence="7">
    <location>
        <begin position="181"/>
        <end position="208"/>
    </location>
</feature>
<dbReference type="SUPFAM" id="SSF144091">
    <property type="entry name" value="Rhomboid-like"/>
    <property type="match status" value="1"/>
</dbReference>
<dbReference type="EMBL" id="DQVE01000034">
    <property type="protein sequence ID" value="HIP98354.1"/>
    <property type="molecule type" value="Genomic_DNA"/>
</dbReference>
<protein>
    <submittedName>
        <fullName evidence="9">Rhomboid family intramembrane serine protease</fullName>
    </submittedName>
</protein>
<keyword evidence="5 7" id="KW-1133">Transmembrane helix</keyword>
<feature type="domain" description="Peptidase S54 rhomboid" evidence="8">
    <location>
        <begin position="56"/>
        <end position="211"/>
    </location>
</feature>